<dbReference type="EMBL" id="HACM01004174">
    <property type="protein sequence ID" value="CRZ04616.1"/>
    <property type="molecule type" value="Transcribed_RNA"/>
</dbReference>
<proteinExistence type="predicted"/>
<protein>
    <submittedName>
        <fullName evidence="1">Uncharacterized protein</fullName>
    </submittedName>
</protein>
<reference evidence="1" key="1">
    <citation type="submission" date="2015-04" db="EMBL/GenBank/DDBJ databases">
        <title>The genome sequence of the plant pathogenic Rhizarian Plasmodiophora brassicae reveals insights in its biotrophic life cycle and the origin of chitin synthesis.</title>
        <authorList>
            <person name="Schwelm A."/>
            <person name="Fogelqvist J."/>
            <person name="Knaust A."/>
            <person name="Julke S."/>
            <person name="Lilja T."/>
            <person name="Dhandapani V."/>
            <person name="Bonilla-Rosso G."/>
            <person name="Karlsson M."/>
            <person name="Shevchenko A."/>
            <person name="Choi S.R."/>
            <person name="Kim H.G."/>
            <person name="Park J.Y."/>
            <person name="Lim Y.P."/>
            <person name="Ludwig-Muller J."/>
            <person name="Dixelius C."/>
        </authorList>
    </citation>
    <scope>NUCLEOTIDE SEQUENCE</scope>
    <source>
        <tissue evidence="1">Potato root galls</tissue>
    </source>
</reference>
<dbReference type="AlphaFoldDB" id="A0A0H5QSR0"/>
<evidence type="ECO:0000313" key="1">
    <source>
        <dbReference type="EMBL" id="CRZ04616.1"/>
    </source>
</evidence>
<accession>A0A0H5QSR0</accession>
<name>A0A0H5QSR0_9EUKA</name>
<sequence length="160" mass="18401">MSMVDYTTNATYSAIILQALRTQSILELHSQIYWLHGAQVQAVLKYRADVFRTAFLNHSFVDVLTPTMDSSVPLSTKTAKNGATLTVLKVSMILFLFTIPGHQPLIACKNKLLKMFRITFLVKRIQISWWRLHLPTAFHIEFRSNQRSALIKPEKMPLRL</sequence>
<organism evidence="1">
    <name type="scientific">Spongospora subterranea</name>
    <dbReference type="NCBI Taxonomy" id="70186"/>
    <lineage>
        <taxon>Eukaryota</taxon>
        <taxon>Sar</taxon>
        <taxon>Rhizaria</taxon>
        <taxon>Endomyxa</taxon>
        <taxon>Phytomyxea</taxon>
        <taxon>Plasmodiophorida</taxon>
        <taxon>Plasmodiophoridae</taxon>
        <taxon>Spongospora</taxon>
    </lineage>
</organism>